<dbReference type="FunFam" id="1.20.120.330:FF:000005">
    <property type="entry name" value="Bifunctional glutamine synthetase adenylyltransferase/adenylyl-removing enzyme"/>
    <property type="match status" value="1"/>
</dbReference>
<dbReference type="NCBIfam" id="NF008292">
    <property type="entry name" value="PRK11072.1"/>
    <property type="match status" value="1"/>
</dbReference>
<reference evidence="10" key="1">
    <citation type="submission" date="2023-01" db="EMBL/GenBank/DDBJ databases">
        <title>Biogeochemical cycle of methane in antarctic sediments.</title>
        <authorList>
            <person name="Roldan D.M."/>
            <person name="Menes R.J."/>
        </authorList>
    </citation>
    <scope>NUCLEOTIDE SEQUENCE [LARGE SCALE GENOMIC DNA]</scope>
    <source>
        <strain evidence="10">K-2018 MAG008</strain>
    </source>
</reference>
<feature type="region of interest" description="Adenylyl transferase" evidence="7">
    <location>
        <begin position="480"/>
        <end position="992"/>
    </location>
</feature>
<keyword evidence="2 7" id="KW-0548">Nucleotidyltransferase</keyword>
<keyword evidence="11" id="KW-1185">Reference proteome</keyword>
<keyword evidence="1 7" id="KW-0808">Transferase</keyword>
<dbReference type="EC" id="2.7.7.42" evidence="7"/>
<feature type="region of interest" description="Adenylyl removase" evidence="7">
    <location>
        <begin position="1"/>
        <end position="471"/>
    </location>
</feature>
<dbReference type="PANTHER" id="PTHR30621:SF0">
    <property type="entry name" value="BIFUNCTIONAL GLUTAMINE SYNTHETASE ADENYLYLTRANSFERASE_ADENYLYL-REMOVING ENZYME"/>
    <property type="match status" value="1"/>
</dbReference>
<dbReference type="Pfam" id="PF08335">
    <property type="entry name" value="GlnD_UR_UTase"/>
    <property type="match status" value="2"/>
</dbReference>
<dbReference type="InterPro" id="IPR043519">
    <property type="entry name" value="NT_sf"/>
</dbReference>
<evidence type="ECO:0000256" key="3">
    <source>
        <dbReference type="ARBA" id="ARBA00022741"/>
    </source>
</evidence>
<evidence type="ECO:0000256" key="1">
    <source>
        <dbReference type="ARBA" id="ARBA00022679"/>
    </source>
</evidence>
<dbReference type="AlphaFoldDB" id="A0AA43Q3A2"/>
<comment type="caution">
    <text evidence="10">The sequence shown here is derived from an EMBL/GenBank/DDBJ whole genome shotgun (WGS) entry which is preliminary data.</text>
</comment>
<evidence type="ECO:0000313" key="10">
    <source>
        <dbReference type="EMBL" id="MDI1230973.1"/>
    </source>
</evidence>
<dbReference type="GO" id="GO:0047388">
    <property type="term" value="F:[glutamine synthetase]-adenylyl-L-tyrosine phosphorylase activity"/>
    <property type="evidence" value="ECO:0007669"/>
    <property type="project" value="UniProtKB-EC"/>
</dbReference>
<dbReference type="CDD" id="cd05401">
    <property type="entry name" value="NT_GlnE_GlnD_like"/>
    <property type="match status" value="2"/>
</dbReference>
<evidence type="ECO:0000256" key="6">
    <source>
        <dbReference type="ARBA" id="ARBA00023268"/>
    </source>
</evidence>
<dbReference type="EC" id="2.7.7.89" evidence="7"/>
<feature type="domain" description="Glutamate-ammonia ligase adenylyltransferase repeated" evidence="8">
    <location>
        <begin position="49"/>
        <end position="308"/>
    </location>
</feature>
<keyword evidence="6 7" id="KW-0511">Multifunctional enzyme</keyword>
<dbReference type="HAMAP" id="MF_00802">
    <property type="entry name" value="GlnE"/>
    <property type="match status" value="1"/>
</dbReference>
<comment type="function">
    <text evidence="7">Involved in the regulation of glutamine synthetase GlnA, a key enzyme in the process to assimilate ammonia. When cellular nitrogen levels are high, the C-terminal adenylyl transferase (AT) inactivates GlnA by covalent transfer of an adenylyl group from ATP to specific tyrosine residue of GlnA, thus reducing its activity. Conversely, when nitrogen levels are low, the N-terminal adenylyl removase (AR) activates GlnA by removing the adenylyl group by phosphorolysis, increasing its activity. The regulatory region of GlnE binds the signal transduction protein PII (GlnB) which indicates the nitrogen status of the cell.</text>
</comment>
<dbReference type="InterPro" id="IPR005190">
    <property type="entry name" value="GlnE_rpt_dom"/>
</dbReference>
<evidence type="ECO:0000256" key="7">
    <source>
        <dbReference type="HAMAP-Rule" id="MF_00802"/>
    </source>
</evidence>
<sequence>MSFIKNLEAECASLPDQLTATVIDSLTKWDERVKELKLNFTQTPEFNASIAKVWCSSRFIAESCTRKPELLVDLVNSGDLSAIYGENSYVEKLAQSPVESQAELSPGMVCMPQVCREQAWLMTKLRDFRRREMVRIAWRDLAGWAELSETLTDLSHLADACIQYALDFLYQEACELRGTPLLADGTPQQIVVLGMGKLGAYELNYSSDIDLIFAYAEDGVLPDRKETTYGEFFTKLCRSLVKVLDESTVDGFVFRTDIRLRPYGDSGPIIMSFDGMENYYQTQAREWERYAMIKVRQVAGDFTVGAQLMAMFRPFVYRRYLDYGAFEELRSLKAQITQELRRKDRMENIKLGPGGIREIEFIGQAFQLIRGGNEKALQTPGILDVLQLLGELELLSQPDADQLKQSYRFLRRVENHIQQYQDRQTHDLPSDPSVQRILAYSLDYSDWTSFKQDLDKVRAQVHEVFDQVFSLSKQDGSTGSPRTGIIWACVADESELMGHLKECGIQDTGSILAAIKDFKNSAAVRRMTTKGAGVLDRLMPQLIEAVQQVDNSDETLLRILVLFEAVAGRNVYLSLLSENSNALSQLIKLSSASPWICAYLAQYPVLFDELLDTRSLYEPLKKADLDQQLDILLAQIEVQDLEQLMVVLRQFKQLNVLRVAAADIMGVIPLMVVSDYLTYIAESIVDHVVERAWLMLTDKHGLPPAPGQFPTGLRHTHHPWRYTDNASIGFAVIGLGKLGGIELGYGSDLDLVFLYDCQDGNAMTDGYKPISCAQFYGRLGLRVRHILDTKMLSGVLYEVDMRLRPNGDSGLLVSHINGYEDYLKNQAWTWELQALVRGRFIAGDPQLKARYEAIRSRVLSLPRDTESLKKEVREMREKMRESLTTKDKDQFDLKQSKGGIADIEFIVQFGVLDQAAFNVALTTYTDNVRLLEGLQQQGFMSQADEKTLKNAYCIYRDFGHKQVLQGDKAVIAEAEVVKISAQVERIWHEYME</sequence>
<dbReference type="Gene3D" id="3.30.460.10">
    <property type="entry name" value="Beta Polymerase, domain 2"/>
    <property type="match status" value="2"/>
</dbReference>
<dbReference type="Pfam" id="PF03710">
    <property type="entry name" value="GlnE"/>
    <property type="match status" value="2"/>
</dbReference>
<keyword evidence="3 7" id="KW-0547">Nucleotide-binding</keyword>
<dbReference type="EMBL" id="JAQSDF010000018">
    <property type="protein sequence ID" value="MDI1230973.1"/>
    <property type="molecule type" value="Genomic_DNA"/>
</dbReference>
<evidence type="ECO:0000259" key="9">
    <source>
        <dbReference type="Pfam" id="PF08335"/>
    </source>
</evidence>
<keyword evidence="10" id="KW-0436">Ligase</keyword>
<gene>
    <name evidence="7 10" type="primary">glnE</name>
    <name evidence="10" type="ORF">PSU93_07490</name>
</gene>
<dbReference type="GO" id="GO:0005829">
    <property type="term" value="C:cytosol"/>
    <property type="evidence" value="ECO:0007669"/>
    <property type="project" value="TreeGrafter"/>
</dbReference>
<comment type="similarity">
    <text evidence="7">Belongs to the GlnE family.</text>
</comment>
<comment type="cofactor">
    <cofactor evidence="7">
        <name>Mg(2+)</name>
        <dbReference type="ChEBI" id="CHEBI:18420"/>
    </cofactor>
</comment>
<dbReference type="FunFam" id="3.30.460.10:FF:000009">
    <property type="entry name" value="Bifunctional glutamine synthetase adenylyltransferase/adenylyl-removing enzyme"/>
    <property type="match status" value="1"/>
</dbReference>
<dbReference type="GO" id="GO:0005524">
    <property type="term" value="F:ATP binding"/>
    <property type="evidence" value="ECO:0007669"/>
    <property type="project" value="UniProtKB-UniRule"/>
</dbReference>
<protein>
    <recommendedName>
        <fullName evidence="7">Bifunctional glutamine synthetase adenylyltransferase/adenylyl-removing enzyme</fullName>
    </recommendedName>
    <alternativeName>
        <fullName evidence="7">ATP:glutamine synthetase adenylyltransferase</fullName>
    </alternativeName>
    <alternativeName>
        <fullName evidence="7">ATase</fullName>
    </alternativeName>
    <domain>
        <recommendedName>
            <fullName evidence="7">Glutamine synthetase adenylyl-L-tyrosine phosphorylase</fullName>
            <ecNumber evidence="7">2.7.7.89</ecNumber>
        </recommendedName>
        <alternativeName>
            <fullName evidence="7">Adenylyl removase</fullName>
            <shortName evidence="7">AR</shortName>
            <shortName evidence="7">AT-N</shortName>
        </alternativeName>
    </domain>
    <domain>
        <recommendedName>
            <fullName evidence="7">Glutamine synthetase adenylyl transferase</fullName>
            <ecNumber evidence="7">2.7.7.42</ecNumber>
        </recommendedName>
        <alternativeName>
            <fullName evidence="7">Adenylyl transferase</fullName>
            <shortName evidence="7">AT</shortName>
            <shortName evidence="7">AT-C</shortName>
        </alternativeName>
    </domain>
</protein>
<keyword evidence="4 7" id="KW-0067">ATP-binding</keyword>
<comment type="catalytic activity">
    <reaction evidence="7">
        <text>[glutamine synthetase]-L-tyrosine + ATP = [glutamine synthetase]-O(4)-(5'-adenylyl)-L-tyrosine + diphosphate</text>
        <dbReference type="Rhea" id="RHEA:18589"/>
        <dbReference type="Rhea" id="RHEA-COMP:10660"/>
        <dbReference type="Rhea" id="RHEA-COMP:10661"/>
        <dbReference type="ChEBI" id="CHEBI:30616"/>
        <dbReference type="ChEBI" id="CHEBI:33019"/>
        <dbReference type="ChEBI" id="CHEBI:46858"/>
        <dbReference type="ChEBI" id="CHEBI:83624"/>
        <dbReference type="EC" id="2.7.7.42"/>
    </reaction>
</comment>
<evidence type="ECO:0000259" key="8">
    <source>
        <dbReference type="Pfam" id="PF03710"/>
    </source>
</evidence>
<dbReference type="Gene3D" id="1.20.120.1510">
    <property type="match status" value="1"/>
</dbReference>
<feature type="domain" description="PII-uridylyltransferase/Glutamine-synthetase adenylyltransferase" evidence="9">
    <location>
        <begin position="873"/>
        <end position="960"/>
    </location>
</feature>
<dbReference type="GO" id="GO:0008882">
    <property type="term" value="F:[glutamate-ammonia-ligase] adenylyltransferase activity"/>
    <property type="evidence" value="ECO:0007669"/>
    <property type="project" value="UniProtKB-UniRule"/>
</dbReference>
<evidence type="ECO:0000313" key="11">
    <source>
        <dbReference type="Proteomes" id="UP001160519"/>
    </source>
</evidence>
<comment type="catalytic activity">
    <reaction evidence="7">
        <text>[glutamine synthetase]-O(4)-(5'-adenylyl)-L-tyrosine + phosphate = [glutamine synthetase]-L-tyrosine + ADP</text>
        <dbReference type="Rhea" id="RHEA:43716"/>
        <dbReference type="Rhea" id="RHEA-COMP:10660"/>
        <dbReference type="Rhea" id="RHEA-COMP:10661"/>
        <dbReference type="ChEBI" id="CHEBI:43474"/>
        <dbReference type="ChEBI" id="CHEBI:46858"/>
        <dbReference type="ChEBI" id="CHEBI:83624"/>
        <dbReference type="ChEBI" id="CHEBI:456216"/>
        <dbReference type="EC" id="2.7.7.89"/>
    </reaction>
</comment>
<evidence type="ECO:0000256" key="4">
    <source>
        <dbReference type="ARBA" id="ARBA00022840"/>
    </source>
</evidence>
<dbReference type="GO" id="GO:0000820">
    <property type="term" value="P:regulation of glutamine family amino acid metabolic process"/>
    <property type="evidence" value="ECO:0007669"/>
    <property type="project" value="UniProtKB-UniRule"/>
</dbReference>
<keyword evidence="5 7" id="KW-0460">Magnesium</keyword>
<feature type="domain" description="PII-uridylyltransferase/Glutamine-synthetase adenylyltransferase" evidence="9">
    <location>
        <begin position="331"/>
        <end position="469"/>
    </location>
</feature>
<dbReference type="PANTHER" id="PTHR30621">
    <property type="entry name" value="GLUTAMINE SYNTHETASE ADENYLYLTRANSFERASE"/>
    <property type="match status" value="1"/>
</dbReference>
<evidence type="ECO:0000256" key="2">
    <source>
        <dbReference type="ARBA" id="ARBA00022695"/>
    </source>
</evidence>
<dbReference type="Gene3D" id="1.20.120.330">
    <property type="entry name" value="Nucleotidyltransferases domain 2"/>
    <property type="match status" value="2"/>
</dbReference>
<dbReference type="GO" id="GO:0016874">
    <property type="term" value="F:ligase activity"/>
    <property type="evidence" value="ECO:0007669"/>
    <property type="project" value="UniProtKB-KW"/>
</dbReference>
<dbReference type="Proteomes" id="UP001160519">
    <property type="component" value="Unassembled WGS sequence"/>
</dbReference>
<dbReference type="SUPFAM" id="SSF81301">
    <property type="entry name" value="Nucleotidyltransferase"/>
    <property type="match status" value="2"/>
</dbReference>
<dbReference type="InterPro" id="IPR023057">
    <property type="entry name" value="GlnE"/>
</dbReference>
<accession>A0AA43Q3A2</accession>
<dbReference type="GO" id="GO:0000287">
    <property type="term" value="F:magnesium ion binding"/>
    <property type="evidence" value="ECO:0007669"/>
    <property type="project" value="UniProtKB-UniRule"/>
</dbReference>
<dbReference type="InterPro" id="IPR013546">
    <property type="entry name" value="PII_UdlTrfase/GS_AdlTrfase"/>
</dbReference>
<feature type="domain" description="Glutamate-ammonia ligase adenylyltransferase repeated" evidence="8">
    <location>
        <begin position="584"/>
        <end position="852"/>
    </location>
</feature>
<evidence type="ECO:0000256" key="5">
    <source>
        <dbReference type="ARBA" id="ARBA00022842"/>
    </source>
</evidence>
<proteinExistence type="inferred from homology"/>
<name>A0AA43Q3A2_9GAMM</name>
<organism evidence="10 11">
    <name type="scientific">Candidatus Methylobacter titanis</name>
    <dbReference type="NCBI Taxonomy" id="3053457"/>
    <lineage>
        <taxon>Bacteria</taxon>
        <taxon>Pseudomonadati</taxon>
        <taxon>Pseudomonadota</taxon>
        <taxon>Gammaproteobacteria</taxon>
        <taxon>Methylococcales</taxon>
        <taxon>Methylococcaceae</taxon>
        <taxon>Methylobacter</taxon>
    </lineage>
</organism>
<dbReference type="SUPFAM" id="SSF81593">
    <property type="entry name" value="Nucleotidyltransferase substrate binding subunit/domain"/>
    <property type="match status" value="2"/>
</dbReference>